<dbReference type="PANTHER" id="PTHR13844">
    <property type="entry name" value="SWI/SNF-RELATED MATRIX-ASSOCIATED ACTIN-DEPENDENT REGULATOR OF CHROMATIN SUBFAMILY D"/>
    <property type="match status" value="1"/>
</dbReference>
<evidence type="ECO:0000313" key="4">
    <source>
        <dbReference type="Proteomes" id="UP001211907"/>
    </source>
</evidence>
<dbReference type="Pfam" id="PF02201">
    <property type="entry name" value="SWIB"/>
    <property type="match status" value="1"/>
</dbReference>
<dbReference type="Proteomes" id="UP001211907">
    <property type="component" value="Unassembled WGS sequence"/>
</dbReference>
<keyword evidence="4" id="KW-1185">Reference proteome</keyword>
<proteinExistence type="predicted"/>
<dbReference type="CDD" id="cd10568">
    <property type="entry name" value="SWIB_like"/>
    <property type="match status" value="1"/>
</dbReference>
<evidence type="ECO:0000313" key="3">
    <source>
        <dbReference type="EMBL" id="KAJ3111929.1"/>
    </source>
</evidence>
<dbReference type="AlphaFoldDB" id="A0AAD5XFD6"/>
<accession>A0AAD5XFD6</accession>
<evidence type="ECO:0000259" key="2">
    <source>
        <dbReference type="PROSITE" id="PS51925"/>
    </source>
</evidence>
<dbReference type="SMART" id="SM00151">
    <property type="entry name" value="SWIB"/>
    <property type="match status" value="1"/>
</dbReference>
<dbReference type="InterPro" id="IPR003121">
    <property type="entry name" value="SWIB_MDM2_domain"/>
</dbReference>
<dbReference type="EMBL" id="JADGJH010001585">
    <property type="protein sequence ID" value="KAJ3111929.1"/>
    <property type="molecule type" value="Genomic_DNA"/>
</dbReference>
<gene>
    <name evidence="3" type="primary">SNF12</name>
    <name evidence="3" type="ORF">HK100_002504</name>
</gene>
<name>A0AAD5XFD6_9FUNG</name>
<organism evidence="3 4">
    <name type="scientific">Physocladia obscura</name>
    <dbReference type="NCBI Taxonomy" id="109957"/>
    <lineage>
        <taxon>Eukaryota</taxon>
        <taxon>Fungi</taxon>
        <taxon>Fungi incertae sedis</taxon>
        <taxon>Chytridiomycota</taxon>
        <taxon>Chytridiomycota incertae sedis</taxon>
        <taxon>Chytridiomycetes</taxon>
        <taxon>Chytridiales</taxon>
        <taxon>Chytriomycetaceae</taxon>
        <taxon>Physocladia</taxon>
    </lineage>
</organism>
<dbReference type="Gene3D" id="1.10.245.10">
    <property type="entry name" value="SWIB/MDM2 domain"/>
    <property type="match status" value="1"/>
</dbReference>
<dbReference type="InterPro" id="IPR019835">
    <property type="entry name" value="SWIB_domain"/>
</dbReference>
<dbReference type="PROSITE" id="PS51925">
    <property type="entry name" value="SWIB_MDM2"/>
    <property type="match status" value="1"/>
</dbReference>
<reference evidence="3" key="1">
    <citation type="submission" date="2020-05" db="EMBL/GenBank/DDBJ databases">
        <title>Phylogenomic resolution of chytrid fungi.</title>
        <authorList>
            <person name="Stajich J.E."/>
            <person name="Amses K."/>
            <person name="Simmons R."/>
            <person name="Seto K."/>
            <person name="Myers J."/>
            <person name="Bonds A."/>
            <person name="Quandt C.A."/>
            <person name="Barry K."/>
            <person name="Liu P."/>
            <person name="Grigoriev I."/>
            <person name="Longcore J.E."/>
            <person name="James T.Y."/>
        </authorList>
    </citation>
    <scope>NUCLEOTIDE SEQUENCE</scope>
    <source>
        <strain evidence="3">JEL0513</strain>
    </source>
</reference>
<feature type="compositionally biased region" description="Low complexity" evidence="1">
    <location>
        <begin position="44"/>
        <end position="75"/>
    </location>
</feature>
<dbReference type="SUPFAM" id="SSF47592">
    <property type="entry name" value="SWIB/MDM2 domain"/>
    <property type="match status" value="1"/>
</dbReference>
<feature type="domain" description="DM2" evidence="2">
    <location>
        <begin position="272"/>
        <end position="349"/>
    </location>
</feature>
<feature type="region of interest" description="Disordered" evidence="1">
    <location>
        <begin position="44"/>
        <end position="91"/>
    </location>
</feature>
<sequence>MMMASGQIRPGQMNMFPSAAVGGMGMPMGMPGMMPMNMANMQMNMQQQQQQQQQQQHHAQASKRAAAASATASAALEAKRRRVHPMDRSLPPKIESLVPEAKLYASLQSNERKIDAAIAAKRAQLLESVVKTPKVKRTLRLYIENTASNQSSAGISGLDIDLNLDSAPSWTLKIHGVLVGANTENESNRDGAPGSLETIVSAPADEIKPAKLSALLRTVQVKLIRDASLYTDGGNTIEWRKGESPTKDFDGIEITRKGDTEVQAKISLIPDITPERYKLSAELSDVLDVHEETKTNVVMRLWQYIKMHGLQDVDDKRMINFDETLNKIFKTKKVLLTHLPDLLSTHFLPLDPVIIEYTIKLDQPRTVSPVSYEIEVEIDEPEITRKIGNVVSGGDTASLKEIALIDDEITKLVQKVTQAKHKREFMLSFAKDPVGFINSWVASQTRDLEVILGDSRINAEEARRSSFYKENWVNEAVFHYLNSV</sequence>
<protein>
    <submittedName>
        <fullName evidence="3">SWI/SNF complex component snf12</fullName>
    </submittedName>
</protein>
<dbReference type="InterPro" id="IPR036885">
    <property type="entry name" value="SWIB_MDM2_dom_sf"/>
</dbReference>
<evidence type="ECO:0000256" key="1">
    <source>
        <dbReference type="SAM" id="MobiDB-lite"/>
    </source>
</evidence>
<comment type="caution">
    <text evidence="3">The sequence shown here is derived from an EMBL/GenBank/DDBJ whole genome shotgun (WGS) entry which is preliminary data.</text>
</comment>